<name>A0AAE3VGU9_9BACT</name>
<dbReference type="Proteomes" id="UP001238163">
    <property type="component" value="Unassembled WGS sequence"/>
</dbReference>
<keyword evidence="2" id="KW-1185">Reference proteome</keyword>
<accession>A0AAE3VGU9</accession>
<proteinExistence type="predicted"/>
<protein>
    <submittedName>
        <fullName evidence="1">Uncharacterized protein</fullName>
    </submittedName>
</protein>
<organism evidence="1 2">
    <name type="scientific">Oligosphaera ethanolica</name>
    <dbReference type="NCBI Taxonomy" id="760260"/>
    <lineage>
        <taxon>Bacteria</taxon>
        <taxon>Pseudomonadati</taxon>
        <taxon>Lentisphaerota</taxon>
        <taxon>Oligosphaeria</taxon>
        <taxon>Oligosphaerales</taxon>
        <taxon>Oligosphaeraceae</taxon>
        <taxon>Oligosphaera</taxon>
    </lineage>
</organism>
<dbReference type="EMBL" id="JAUSVL010000001">
    <property type="protein sequence ID" value="MDQ0290294.1"/>
    <property type="molecule type" value="Genomic_DNA"/>
</dbReference>
<evidence type="ECO:0000313" key="2">
    <source>
        <dbReference type="Proteomes" id="UP001238163"/>
    </source>
</evidence>
<gene>
    <name evidence="1" type="ORF">J3R75_002401</name>
</gene>
<comment type="caution">
    <text evidence="1">The sequence shown here is derived from an EMBL/GenBank/DDBJ whole genome shotgun (WGS) entry which is preliminary data.</text>
</comment>
<reference evidence="1" key="1">
    <citation type="submission" date="2023-07" db="EMBL/GenBank/DDBJ databases">
        <title>Genomic Encyclopedia of Type Strains, Phase IV (KMG-IV): sequencing the most valuable type-strain genomes for metagenomic binning, comparative biology and taxonomic classification.</title>
        <authorList>
            <person name="Goeker M."/>
        </authorList>
    </citation>
    <scope>NUCLEOTIDE SEQUENCE</scope>
    <source>
        <strain evidence="1">DSM 24202</strain>
    </source>
</reference>
<sequence>MISCVGRGNFSEISLYPRRKLLLMADALNPASLSSCRH</sequence>
<dbReference type="AlphaFoldDB" id="A0AAE3VGU9"/>
<evidence type="ECO:0000313" key="1">
    <source>
        <dbReference type="EMBL" id="MDQ0290294.1"/>
    </source>
</evidence>